<organism evidence="2 3">
    <name type="scientific">Acrasis kona</name>
    <dbReference type="NCBI Taxonomy" id="1008807"/>
    <lineage>
        <taxon>Eukaryota</taxon>
        <taxon>Discoba</taxon>
        <taxon>Heterolobosea</taxon>
        <taxon>Tetramitia</taxon>
        <taxon>Eutetramitia</taxon>
        <taxon>Acrasidae</taxon>
        <taxon>Acrasis</taxon>
    </lineage>
</organism>
<protein>
    <submittedName>
        <fullName evidence="2">Afm</fullName>
    </submittedName>
</protein>
<keyword evidence="1" id="KW-0732">Signal</keyword>
<evidence type="ECO:0000313" key="3">
    <source>
        <dbReference type="Proteomes" id="UP001431209"/>
    </source>
</evidence>
<feature type="signal peptide" evidence="1">
    <location>
        <begin position="1"/>
        <end position="21"/>
    </location>
</feature>
<comment type="caution">
    <text evidence="2">The sequence shown here is derived from an EMBL/GenBank/DDBJ whole genome shotgun (WGS) entry which is preliminary data.</text>
</comment>
<feature type="chain" id="PRO_5043419262" evidence="1">
    <location>
        <begin position="22"/>
        <end position="139"/>
    </location>
</feature>
<keyword evidence="3" id="KW-1185">Reference proteome</keyword>
<sequence length="139" mass="15309">MRNNRALFVLLLAACIALTQAYNLSELMKYLSNDEKTCNTPQDIAVFNKTQSTFNSDVAKCGLTCLGKSECITNCIIEKEQVTKGCALCYTDNVHCIVSNCLSKCFNPKAPACKECNKKNCVPTLVECSKVDPKLLPKD</sequence>
<reference evidence="2 3" key="1">
    <citation type="submission" date="2024-03" db="EMBL/GenBank/DDBJ databases">
        <title>The Acrasis kona genome and developmental transcriptomes reveal deep origins of eukaryotic multicellular pathways.</title>
        <authorList>
            <person name="Sheikh S."/>
            <person name="Fu C.-J."/>
            <person name="Brown M.W."/>
            <person name="Baldauf S.L."/>
        </authorList>
    </citation>
    <scope>NUCLEOTIDE SEQUENCE [LARGE SCALE GENOMIC DNA]</scope>
    <source>
        <strain evidence="2 3">ATCC MYA-3509</strain>
    </source>
</reference>
<dbReference type="Proteomes" id="UP001431209">
    <property type="component" value="Unassembled WGS sequence"/>
</dbReference>
<proteinExistence type="predicted"/>
<evidence type="ECO:0000256" key="1">
    <source>
        <dbReference type="SAM" id="SignalP"/>
    </source>
</evidence>
<name>A0AAW2Z6P4_9EUKA</name>
<accession>A0AAW2Z6P4</accession>
<evidence type="ECO:0000313" key="2">
    <source>
        <dbReference type="EMBL" id="KAL0484999.1"/>
    </source>
</evidence>
<dbReference type="EMBL" id="JAOPGA020001095">
    <property type="protein sequence ID" value="KAL0484999.1"/>
    <property type="molecule type" value="Genomic_DNA"/>
</dbReference>
<dbReference type="AlphaFoldDB" id="A0AAW2Z6P4"/>
<gene>
    <name evidence="2" type="ORF">AKO1_003781</name>
</gene>